<dbReference type="SUPFAM" id="SSF56563">
    <property type="entry name" value="Major capsid protein gp5"/>
    <property type="match status" value="1"/>
</dbReference>
<protein>
    <submittedName>
        <fullName evidence="4">Phage major capsid protein</fullName>
    </submittedName>
</protein>
<evidence type="ECO:0000313" key="4">
    <source>
        <dbReference type="EMBL" id="NEZ47934.1"/>
    </source>
</evidence>
<dbReference type="RefSeq" id="WP_163249857.1">
    <property type="nucleotide sequence ID" value="NZ_SXDP01000016.1"/>
</dbReference>
<dbReference type="Pfam" id="PF05065">
    <property type="entry name" value="Phage_capsid"/>
    <property type="match status" value="1"/>
</dbReference>
<name>A0A6M0RCI4_9CLOT</name>
<comment type="caution">
    <text evidence="4">The sequence shown here is derived from an EMBL/GenBank/DDBJ whole genome shotgun (WGS) entry which is preliminary data.</text>
</comment>
<gene>
    <name evidence="4" type="ORF">FDF74_12155</name>
</gene>
<dbReference type="EMBL" id="SXDP01000016">
    <property type="protein sequence ID" value="NEZ47934.1"/>
    <property type="molecule type" value="Genomic_DNA"/>
</dbReference>
<dbReference type="NCBIfam" id="TIGR01554">
    <property type="entry name" value="major_cap_HK97"/>
    <property type="match status" value="1"/>
</dbReference>
<evidence type="ECO:0000313" key="5">
    <source>
        <dbReference type="Proteomes" id="UP000473885"/>
    </source>
</evidence>
<dbReference type="InterPro" id="IPR024455">
    <property type="entry name" value="Phage_capsid"/>
</dbReference>
<evidence type="ECO:0000259" key="3">
    <source>
        <dbReference type="Pfam" id="PF05065"/>
    </source>
</evidence>
<accession>A0A6M0RCI4</accession>
<organism evidence="4 5">
    <name type="scientific">Clostridium niameyense</name>
    <dbReference type="NCBI Taxonomy" id="1622073"/>
    <lineage>
        <taxon>Bacteria</taxon>
        <taxon>Bacillati</taxon>
        <taxon>Bacillota</taxon>
        <taxon>Clostridia</taxon>
        <taxon>Eubacteriales</taxon>
        <taxon>Clostridiaceae</taxon>
        <taxon>Clostridium</taxon>
    </lineage>
</organism>
<feature type="coiled-coil region" evidence="2">
    <location>
        <begin position="45"/>
        <end position="76"/>
    </location>
</feature>
<comment type="subcellular location">
    <subcellularLocation>
        <location evidence="1">Virion</location>
    </subcellularLocation>
</comment>
<dbReference type="InterPro" id="IPR054612">
    <property type="entry name" value="Phage_capsid-like_C"/>
</dbReference>
<dbReference type="Proteomes" id="UP000473885">
    <property type="component" value="Unassembled WGS sequence"/>
</dbReference>
<reference evidence="4 5" key="1">
    <citation type="submission" date="2019-04" db="EMBL/GenBank/DDBJ databases">
        <title>Genome sequencing of Clostridium botulinum Groups I-IV and Clostridium butyricum.</title>
        <authorList>
            <person name="Brunt J."/>
            <person name="Van Vliet A.H.M."/>
            <person name="Stringer S.C."/>
            <person name="Carter A.T."/>
            <person name="Peck M.W."/>
        </authorList>
    </citation>
    <scope>NUCLEOTIDE SEQUENCE [LARGE SCALE GENOMIC DNA]</scope>
    <source>
        <strain evidence="4 5">IFR 18/094</strain>
    </source>
</reference>
<keyword evidence="5" id="KW-1185">Reference proteome</keyword>
<feature type="domain" description="Phage capsid-like C-terminal" evidence="3">
    <location>
        <begin position="121"/>
        <end position="374"/>
    </location>
</feature>
<keyword evidence="2" id="KW-0175">Coiled coil</keyword>
<sequence length="381" mass="42595">MNLWKMKQTLDGIGKDLQDETSKLNEMYADHKADVEARNNQKSIVTDLKERFEGMKAQIEQEEAEAQAKIHQQQRVNDAKKSKDNIVAAKAEFIRNVINKQPQSSEILDSLKSTGTATNGGENFLPTTMVNDLISEPLTKNQLREIMSLSNISGLEIPKIAFKIDDDDFIDDDKTAKEIKATGDKVSFGKHKFKVFASISDSVLHGSDSDLTSYTENALRSGLAAKEKKCSLSSSPKKDEEHMSFYSKENAIEKITGKDLFTAITSAIADLHEEYRENATVVMSYTDYVKIMRDLSNGTMDLYKAQPEQIIGKPVIFCDSAKTPIIGDFNYAKINYDGDFIYDTDKDVKTGEYLFVLTAWIDIQILLKSAFRLATVSGSPS</sequence>
<evidence type="ECO:0000256" key="2">
    <source>
        <dbReference type="SAM" id="Coils"/>
    </source>
</evidence>
<evidence type="ECO:0000256" key="1">
    <source>
        <dbReference type="ARBA" id="ARBA00004328"/>
    </source>
</evidence>
<proteinExistence type="predicted"/>
<dbReference type="AlphaFoldDB" id="A0A6M0RCI4"/>